<keyword evidence="1" id="KW-1133">Transmembrane helix</keyword>
<dbReference type="Proteomes" id="UP000184782">
    <property type="component" value="Unassembled WGS sequence"/>
</dbReference>
<evidence type="ECO:0000313" key="2">
    <source>
        <dbReference type="EMBL" id="SIO05011.1"/>
    </source>
</evidence>
<dbReference type="EMBL" id="FSRQ01000001">
    <property type="protein sequence ID" value="SIO05011.1"/>
    <property type="molecule type" value="Genomic_DNA"/>
</dbReference>
<dbReference type="RefSeq" id="WP_074230120.1">
    <property type="nucleotide sequence ID" value="NZ_CP142423.1"/>
</dbReference>
<keyword evidence="3" id="KW-1185">Reference proteome</keyword>
<protein>
    <submittedName>
        <fullName evidence="2">Uncharacterized protein</fullName>
    </submittedName>
</protein>
<keyword evidence="1" id="KW-0812">Transmembrane</keyword>
<evidence type="ECO:0000313" key="3">
    <source>
        <dbReference type="Proteomes" id="UP000184782"/>
    </source>
</evidence>
<proteinExistence type="predicted"/>
<sequence length="59" mass="7184">METSDYFSLLENFILLGFALLFIFFISSFLKHRSSKSGFWYYSQGFPHYKKYFSKRQAY</sequence>
<evidence type="ECO:0000256" key="1">
    <source>
        <dbReference type="SAM" id="Phobius"/>
    </source>
</evidence>
<reference evidence="3" key="1">
    <citation type="submission" date="2016-12" db="EMBL/GenBank/DDBJ databases">
        <authorList>
            <person name="Varghese N."/>
            <person name="Submissions S."/>
        </authorList>
    </citation>
    <scope>NUCLEOTIDE SEQUENCE [LARGE SCALE GENOMIC DNA]</scope>
    <source>
        <strain evidence="3">DSM 16779</strain>
    </source>
</reference>
<dbReference type="AlphaFoldDB" id="A0A1N6GC22"/>
<feature type="transmembrane region" description="Helical" evidence="1">
    <location>
        <begin position="12"/>
        <end position="30"/>
    </location>
</feature>
<keyword evidence="1" id="KW-0472">Membrane</keyword>
<gene>
    <name evidence="2" type="ORF">SAMN05421769_2031</name>
</gene>
<organism evidence="2 3">
    <name type="scientific">Chryseobacterium scophthalmum</name>
    <dbReference type="NCBI Taxonomy" id="59733"/>
    <lineage>
        <taxon>Bacteria</taxon>
        <taxon>Pseudomonadati</taxon>
        <taxon>Bacteroidota</taxon>
        <taxon>Flavobacteriia</taxon>
        <taxon>Flavobacteriales</taxon>
        <taxon>Weeksellaceae</taxon>
        <taxon>Chryseobacterium group</taxon>
        <taxon>Chryseobacterium</taxon>
    </lineage>
</organism>
<name>A0A1N6GC22_9FLAO</name>
<accession>A0A1N6GC22</accession>